<dbReference type="SUPFAM" id="SSF56672">
    <property type="entry name" value="DNA/RNA polymerases"/>
    <property type="match status" value="1"/>
</dbReference>
<dbReference type="InterPro" id="IPR043128">
    <property type="entry name" value="Rev_trsase/Diguanyl_cyclase"/>
</dbReference>
<organism evidence="2 3">
    <name type="scientific">Candidatus Zambryskibacteria bacterium RIFCSPHIGHO2_01_FULL_46_25</name>
    <dbReference type="NCBI Taxonomy" id="1802738"/>
    <lineage>
        <taxon>Bacteria</taxon>
        <taxon>Candidatus Zambryskiibacteriota</taxon>
    </lineage>
</organism>
<protein>
    <recommendedName>
        <fullName evidence="1">Reverse transcriptase domain-containing protein</fullName>
    </recommendedName>
</protein>
<dbReference type="InterPro" id="IPR043502">
    <property type="entry name" value="DNA/RNA_pol_sf"/>
</dbReference>
<comment type="caution">
    <text evidence="2">The sequence shown here is derived from an EMBL/GenBank/DDBJ whole genome shotgun (WGS) entry which is preliminary data.</text>
</comment>
<reference evidence="2 3" key="1">
    <citation type="journal article" date="2016" name="Nat. Commun.">
        <title>Thousands of microbial genomes shed light on interconnected biogeochemical processes in an aquifer system.</title>
        <authorList>
            <person name="Anantharaman K."/>
            <person name="Brown C.T."/>
            <person name="Hug L.A."/>
            <person name="Sharon I."/>
            <person name="Castelle C.J."/>
            <person name="Probst A.J."/>
            <person name="Thomas B.C."/>
            <person name="Singh A."/>
            <person name="Wilkins M.J."/>
            <person name="Karaoz U."/>
            <person name="Brodie E.L."/>
            <person name="Williams K.H."/>
            <person name="Hubbard S.S."/>
            <person name="Banfield J.F."/>
        </authorList>
    </citation>
    <scope>NUCLEOTIDE SEQUENCE [LARGE SCALE GENOMIC DNA]</scope>
</reference>
<feature type="domain" description="Reverse transcriptase" evidence="1">
    <location>
        <begin position="1"/>
        <end position="251"/>
    </location>
</feature>
<gene>
    <name evidence="2" type="ORF">A2838_02695</name>
</gene>
<feature type="non-terminal residue" evidence="2">
    <location>
        <position position="1"/>
    </location>
</feature>
<evidence type="ECO:0000259" key="1">
    <source>
        <dbReference type="PROSITE" id="PS50878"/>
    </source>
</evidence>
<dbReference type="EMBL" id="MHVH01000003">
    <property type="protein sequence ID" value="OHA90604.1"/>
    <property type="molecule type" value="Genomic_DNA"/>
</dbReference>
<dbReference type="Proteomes" id="UP000178107">
    <property type="component" value="Unassembled WGS sequence"/>
</dbReference>
<dbReference type="Pfam" id="PF00078">
    <property type="entry name" value="RVT_1"/>
    <property type="match status" value="1"/>
</dbReference>
<accession>A0A1G2T047</accession>
<proteinExistence type="predicted"/>
<name>A0A1G2T047_9BACT</name>
<evidence type="ECO:0000313" key="2">
    <source>
        <dbReference type="EMBL" id="OHA90604.1"/>
    </source>
</evidence>
<dbReference type="PANTHER" id="PTHR34047:SF8">
    <property type="entry name" value="PROTEIN YKFC"/>
    <property type="match status" value="1"/>
</dbReference>
<dbReference type="InterPro" id="IPR000477">
    <property type="entry name" value="RT_dom"/>
</dbReference>
<dbReference type="AlphaFoldDB" id="A0A1G2T047"/>
<dbReference type="PROSITE" id="PS50878">
    <property type="entry name" value="RT_POL"/>
    <property type="match status" value="1"/>
</dbReference>
<evidence type="ECO:0000313" key="3">
    <source>
        <dbReference type="Proteomes" id="UP000178107"/>
    </source>
</evidence>
<dbReference type="InterPro" id="IPR051083">
    <property type="entry name" value="GrpII_Intron_Splice-Mob/Def"/>
</dbReference>
<dbReference type="PANTHER" id="PTHR34047">
    <property type="entry name" value="NUCLEAR INTRON MATURASE 1, MITOCHONDRIAL-RELATED"/>
    <property type="match status" value="1"/>
</dbReference>
<dbReference type="CDD" id="cd01651">
    <property type="entry name" value="RT_G2_intron"/>
    <property type="match status" value="1"/>
</dbReference>
<sequence>DVQEFQLHLMDNIFSLHEDLKNKTYKHSTYKHFKISDPKPRDIHKASVRDRLLHHAIYRILYPYFDKKFIADSYSCRINKGTHRALKRFNHFAGKVSKNNTKQCWILKCDIRKFFASIDHNSLRYIIMNYVEDENVIWLLTQIIDSFETAPGTLRHTQDKKGLPLGNLTSQLLVNIYMNEFDQFVKRELKFKYYIRYADDFVILSHDRNALIENVRYIERFLKGRLKLELHPDKVFIKTLSSGVDFLGWVHFPHHRVLRTTTKRRMLKNLALGGSTAKCASYLGMLKHGNTYKIIKKL</sequence>
<dbReference type="Gene3D" id="3.30.70.270">
    <property type="match status" value="1"/>
</dbReference>